<evidence type="ECO:0000259" key="1">
    <source>
        <dbReference type="PROSITE" id="PS50206"/>
    </source>
</evidence>
<dbReference type="Gene3D" id="3.40.250.10">
    <property type="entry name" value="Rhodanese-like domain"/>
    <property type="match status" value="1"/>
</dbReference>
<proteinExistence type="predicted"/>
<dbReference type="OrthoDB" id="9812109at2"/>
<dbReference type="InterPro" id="IPR006311">
    <property type="entry name" value="TAT_signal"/>
</dbReference>
<keyword evidence="2" id="KW-0808">Transferase</keyword>
<dbReference type="CDD" id="cd00158">
    <property type="entry name" value="RHOD"/>
    <property type="match status" value="1"/>
</dbReference>
<dbReference type="SUPFAM" id="SSF52821">
    <property type="entry name" value="Rhodanese/Cell cycle control phosphatase"/>
    <property type="match status" value="1"/>
</dbReference>
<dbReference type="EMBL" id="LFTY01000001">
    <property type="protein sequence ID" value="KMW59926.1"/>
    <property type="molecule type" value="Genomic_DNA"/>
</dbReference>
<dbReference type="GO" id="GO:0016740">
    <property type="term" value="F:transferase activity"/>
    <property type="evidence" value="ECO:0007669"/>
    <property type="project" value="UniProtKB-KW"/>
</dbReference>
<evidence type="ECO:0000313" key="3">
    <source>
        <dbReference type="Proteomes" id="UP000037178"/>
    </source>
</evidence>
<dbReference type="Proteomes" id="UP000037178">
    <property type="component" value="Unassembled WGS sequence"/>
</dbReference>
<sequence length="150" mass="15794">MNMLSRRSFLALGGAAILGVGAYTGVQVSRARAETAEVMTPAEALAAAAAGEILLVDIRRPDEWKKTGLGAHAVPIDMRDNEFIARVKAARTSETQPVAVICARGVRSARMTRLLEQAQVGPIVDIPEGMLGSSAGPGWLKGGLPVVQYE</sequence>
<name>A0A0J9EBA5_9RHOB</name>
<organism evidence="2 3">
    <name type="scientific">Candidatus Rhodobacter oscarellae</name>
    <dbReference type="NCBI Taxonomy" id="1675527"/>
    <lineage>
        <taxon>Bacteria</taxon>
        <taxon>Pseudomonadati</taxon>
        <taxon>Pseudomonadota</taxon>
        <taxon>Alphaproteobacteria</taxon>
        <taxon>Rhodobacterales</taxon>
        <taxon>Rhodobacter group</taxon>
        <taxon>Rhodobacter</taxon>
    </lineage>
</organism>
<dbReference type="InterPro" id="IPR036873">
    <property type="entry name" value="Rhodanese-like_dom_sf"/>
</dbReference>
<dbReference type="PATRIC" id="fig|1675527.3.peg.95"/>
<accession>A0A0J9EBA5</accession>
<feature type="domain" description="Rhodanese" evidence="1">
    <location>
        <begin position="49"/>
        <end position="148"/>
    </location>
</feature>
<dbReference type="PROSITE" id="PS50206">
    <property type="entry name" value="RHODANESE_3"/>
    <property type="match status" value="1"/>
</dbReference>
<protein>
    <submittedName>
        <fullName evidence="2">Rhodanese-related sulfurtransferase</fullName>
    </submittedName>
</protein>
<keyword evidence="3" id="KW-1185">Reference proteome</keyword>
<evidence type="ECO:0000313" key="2">
    <source>
        <dbReference type="EMBL" id="KMW59926.1"/>
    </source>
</evidence>
<dbReference type="Pfam" id="PF00581">
    <property type="entry name" value="Rhodanese"/>
    <property type="match status" value="1"/>
</dbReference>
<dbReference type="InterPro" id="IPR001763">
    <property type="entry name" value="Rhodanese-like_dom"/>
</dbReference>
<reference evidence="2 3" key="1">
    <citation type="submission" date="2015-06" db="EMBL/GenBank/DDBJ databases">
        <title>Draft genome sequence of an Alphaproteobacteria species associated to the Mediterranean sponge Oscarella lobularis.</title>
        <authorList>
            <person name="Jourda C."/>
            <person name="Santini S."/>
            <person name="Claverie J.-M."/>
        </authorList>
    </citation>
    <scope>NUCLEOTIDE SEQUENCE [LARGE SCALE GENOMIC DNA]</scope>
    <source>
        <strain evidence="2">IGS</strain>
    </source>
</reference>
<dbReference type="STRING" id="1675527.AIOL_000075"/>
<dbReference type="RefSeq" id="WP_049641071.1">
    <property type="nucleotide sequence ID" value="NZ_LFTY01000001.1"/>
</dbReference>
<dbReference type="PROSITE" id="PS51318">
    <property type="entry name" value="TAT"/>
    <property type="match status" value="1"/>
</dbReference>
<dbReference type="AlphaFoldDB" id="A0A0J9EBA5"/>
<comment type="caution">
    <text evidence="2">The sequence shown here is derived from an EMBL/GenBank/DDBJ whole genome shotgun (WGS) entry which is preliminary data.</text>
</comment>
<gene>
    <name evidence="2" type="ORF">AIOL_000075</name>
</gene>